<dbReference type="Pfam" id="PF17921">
    <property type="entry name" value="Integrase_H2C2"/>
    <property type="match status" value="1"/>
</dbReference>
<keyword evidence="2" id="KW-0808">Transferase</keyword>
<dbReference type="Pfam" id="PF00078">
    <property type="entry name" value="RVT_1"/>
    <property type="match status" value="1"/>
</dbReference>
<dbReference type="FunFam" id="3.30.420.10:FF:000032">
    <property type="entry name" value="Retrovirus-related Pol polyprotein from transposon 297-like Protein"/>
    <property type="match status" value="1"/>
</dbReference>
<feature type="region of interest" description="Disordered" evidence="7">
    <location>
        <begin position="1"/>
        <end position="21"/>
    </location>
</feature>
<dbReference type="CDD" id="cd09274">
    <property type="entry name" value="RNase_HI_RT_Ty3"/>
    <property type="match status" value="1"/>
</dbReference>
<evidence type="ECO:0000256" key="4">
    <source>
        <dbReference type="ARBA" id="ARBA00022722"/>
    </source>
</evidence>
<feature type="domain" description="Integrase catalytic" evidence="9">
    <location>
        <begin position="986"/>
        <end position="1155"/>
    </location>
</feature>
<dbReference type="EC" id="2.7.7.49" evidence="1"/>
<dbReference type="PANTHER" id="PTHR37984:SF5">
    <property type="entry name" value="PROTEIN NYNRIN-LIKE"/>
    <property type="match status" value="1"/>
</dbReference>
<proteinExistence type="predicted"/>
<dbReference type="GO" id="GO:0015074">
    <property type="term" value="P:DNA integration"/>
    <property type="evidence" value="ECO:0007669"/>
    <property type="project" value="InterPro"/>
</dbReference>
<evidence type="ECO:0000256" key="7">
    <source>
        <dbReference type="SAM" id="MobiDB-lite"/>
    </source>
</evidence>
<dbReference type="Gene3D" id="1.10.340.70">
    <property type="match status" value="1"/>
</dbReference>
<dbReference type="FunFam" id="2.40.70.10:FF:000130">
    <property type="entry name" value="Retrovirus-related Pol polyprotein from transposon opus-like Protein"/>
    <property type="match status" value="1"/>
</dbReference>
<dbReference type="InterPro" id="IPR041577">
    <property type="entry name" value="RT_RNaseH_2"/>
</dbReference>
<gene>
    <name evidence="10" type="ORF">EEDITHA_LOCUS20998</name>
</gene>
<dbReference type="InterPro" id="IPR043502">
    <property type="entry name" value="DNA/RNA_pol_sf"/>
</dbReference>
<feature type="region of interest" description="Disordered" evidence="7">
    <location>
        <begin position="1254"/>
        <end position="1290"/>
    </location>
</feature>
<keyword evidence="6" id="KW-0511">Multifunctional enzyme</keyword>
<feature type="region of interest" description="Disordered" evidence="7">
    <location>
        <begin position="232"/>
        <end position="264"/>
    </location>
</feature>
<feature type="compositionally biased region" description="Polar residues" evidence="7">
    <location>
        <begin position="1276"/>
        <end position="1290"/>
    </location>
</feature>
<dbReference type="InterPro" id="IPR055469">
    <property type="entry name" value="DUF7041"/>
</dbReference>
<dbReference type="Gene3D" id="3.30.70.270">
    <property type="match status" value="2"/>
</dbReference>
<accession>A0AAU9V827</accession>
<dbReference type="GO" id="GO:0042575">
    <property type="term" value="C:DNA polymerase complex"/>
    <property type="evidence" value="ECO:0007669"/>
    <property type="project" value="UniProtKB-ARBA"/>
</dbReference>
<dbReference type="Proteomes" id="UP001153954">
    <property type="component" value="Unassembled WGS sequence"/>
</dbReference>
<dbReference type="SUPFAM" id="SSF53098">
    <property type="entry name" value="Ribonuclease H-like"/>
    <property type="match status" value="1"/>
</dbReference>
<dbReference type="Pfam" id="PF00665">
    <property type="entry name" value="rve"/>
    <property type="match status" value="1"/>
</dbReference>
<evidence type="ECO:0000259" key="8">
    <source>
        <dbReference type="PROSITE" id="PS50878"/>
    </source>
</evidence>
<dbReference type="SUPFAM" id="SSF56672">
    <property type="entry name" value="DNA/RNA polymerases"/>
    <property type="match status" value="1"/>
</dbReference>
<dbReference type="GO" id="GO:0004519">
    <property type="term" value="F:endonuclease activity"/>
    <property type="evidence" value="ECO:0007669"/>
    <property type="project" value="UniProtKB-KW"/>
</dbReference>
<dbReference type="PROSITE" id="PS50878">
    <property type="entry name" value="RT_POL"/>
    <property type="match status" value="1"/>
</dbReference>
<evidence type="ECO:0000313" key="11">
    <source>
        <dbReference type="Proteomes" id="UP001153954"/>
    </source>
</evidence>
<organism evidence="10 11">
    <name type="scientific">Euphydryas editha</name>
    <name type="common">Edith's checkerspot</name>
    <dbReference type="NCBI Taxonomy" id="104508"/>
    <lineage>
        <taxon>Eukaryota</taxon>
        <taxon>Metazoa</taxon>
        <taxon>Ecdysozoa</taxon>
        <taxon>Arthropoda</taxon>
        <taxon>Hexapoda</taxon>
        <taxon>Insecta</taxon>
        <taxon>Pterygota</taxon>
        <taxon>Neoptera</taxon>
        <taxon>Endopterygota</taxon>
        <taxon>Lepidoptera</taxon>
        <taxon>Glossata</taxon>
        <taxon>Ditrysia</taxon>
        <taxon>Papilionoidea</taxon>
        <taxon>Nymphalidae</taxon>
        <taxon>Nymphalinae</taxon>
        <taxon>Euphydryas</taxon>
    </lineage>
</organism>
<dbReference type="Gene3D" id="3.30.420.10">
    <property type="entry name" value="Ribonuclease H-like superfamily/Ribonuclease H"/>
    <property type="match status" value="1"/>
</dbReference>
<evidence type="ECO:0000313" key="10">
    <source>
        <dbReference type="EMBL" id="CAH2106920.1"/>
    </source>
</evidence>
<dbReference type="Gene3D" id="2.40.70.10">
    <property type="entry name" value="Acid Proteases"/>
    <property type="match status" value="1"/>
</dbReference>
<dbReference type="InterPro" id="IPR000477">
    <property type="entry name" value="RT_dom"/>
</dbReference>
<keyword evidence="5" id="KW-0378">Hydrolase</keyword>
<dbReference type="InterPro" id="IPR041588">
    <property type="entry name" value="Integrase_H2C2"/>
</dbReference>
<dbReference type="CDD" id="cd01647">
    <property type="entry name" value="RT_LTR"/>
    <property type="match status" value="1"/>
</dbReference>
<dbReference type="PROSITE" id="PS50994">
    <property type="entry name" value="INTEGRASE"/>
    <property type="match status" value="1"/>
</dbReference>
<evidence type="ECO:0000256" key="6">
    <source>
        <dbReference type="ARBA" id="ARBA00023268"/>
    </source>
</evidence>
<evidence type="ECO:0000256" key="3">
    <source>
        <dbReference type="ARBA" id="ARBA00022695"/>
    </source>
</evidence>
<dbReference type="InterPro" id="IPR021109">
    <property type="entry name" value="Peptidase_aspartic_dom_sf"/>
</dbReference>
<dbReference type="GO" id="GO:0003964">
    <property type="term" value="F:RNA-directed DNA polymerase activity"/>
    <property type="evidence" value="ECO:0007669"/>
    <property type="project" value="UniProtKB-EC"/>
</dbReference>
<dbReference type="FunFam" id="3.30.70.270:FF:000026">
    <property type="entry name" value="Transposon Ty3-G Gag-Pol polyprotein"/>
    <property type="match status" value="1"/>
</dbReference>
<dbReference type="InterPro" id="IPR012337">
    <property type="entry name" value="RNaseH-like_sf"/>
</dbReference>
<evidence type="ECO:0000256" key="5">
    <source>
        <dbReference type="ARBA" id="ARBA00022759"/>
    </source>
</evidence>
<keyword evidence="4" id="KW-0540">Nuclease</keyword>
<dbReference type="InterPro" id="IPR036397">
    <property type="entry name" value="RNaseH_sf"/>
</dbReference>
<dbReference type="InterPro" id="IPR050951">
    <property type="entry name" value="Retrovirus_Pol_polyprotein"/>
</dbReference>
<keyword evidence="3" id="KW-0548">Nucleotidyltransferase</keyword>
<evidence type="ECO:0000259" key="9">
    <source>
        <dbReference type="PROSITE" id="PS50994"/>
    </source>
</evidence>
<feature type="domain" description="Reverse transcriptase" evidence="8">
    <location>
        <begin position="467"/>
        <end position="644"/>
    </location>
</feature>
<sequence>MSESDGDTAKSALSHKDDENVTVRRKVRVSNTPSGNEVLKVQPFCPEEPEMWFALLEGQFEAFNITSDIKKYTSVINNLDLTHSKAVKDIILQPPAENKYNKIKAELVKRLSASKEKKVRQLLVHEHLGDRKPSQFLRHLQDLAGPSVPEDFIQSIWSSRLPQSLQTVLASQASLSLEQLADLADRIQEIAAPSVAAVASTSTTPQQMCEITELKKMVERLTLKLEEHTRSAQCSSIRSRSRRRSSSRQRSRSSSSYQVGKPREQSLMTTGDCCAASGRLFVTDRITRLQFLVDTGSDLCVYPSSALHQRRTKTDFQLSAANGSVIETFGFVELSLDLGLRRSFPWRFIVASVTKPIIGVDFLSNYNLVVDCRNQRLLDSTTTLSTNACLANTIDVHSVKVSLGDTRYHAILAKYPEITRPSGTLRTPKHSTIHYIRTTPGPSISCTPRRLAPDKLKIAKQEFQLMLNNGTARPSDSPWASPLHLAPKKDNGWRPCGDYRLLNARTIPDRYPIRHIHDFAHSIAGCKVFSTIDLVKAYNQIPIFEDDIQKTAITTPFGLYEFPYMTFGLRNAGQTFQRFVDEMTRGLDFCYAYLDDFLIFSRTPEDHETHLELLFSRMKEYGILVNTSKCVFGASQVNFLGYSISEAGTKPLESKVQAIREFPAPTNVRQLRRFLGMVNFYRRFLPNAAQIQAPLNSLLAGSVKASHPVNLTGNTLASFEQCKESLSNAALLAHPDSEAKLALVTDASDLALGAVLQQWKEDQWQPLAFFSRKLSPSQRKYSPYDRELLAIYESIKYFRHMLEARHFVVYTDHKPISYAFHERKANCSPRQFRHLDYISQFTTDIRHISGKSNVVADTLSRVDELSMSIDYDQLASSQAVDEELAQLLSGESSLRIKKLSLPNSNVAIYCDVSTPSPRPFVTKPLRKQLFDSLHNLSHPGANATARLVAERFVWPGMRKDCREWSRKCLACQRAKVSRHVSSPLGTFNLPRARFAFIHVDIVGPLPPSQGFRYCTTIVDRFTRWPEVIPMADMTAETVGKAVLSWISMFGCPSDIVTDRGRQFESTLFQYLGKMIGFRHRRTTAYHPACNGLVERFHRQLKAAIMCHADCNWVDTLPLVLLGIRSAFKEDLQSSSAELVFGEPLRLPGEFFHATIPGSSDISDFSTRLRNSIRKLNPTPAARHTKEKIFIFRDLNTSSHVFLRDDTVRGSLQPPYSGPHEVLDRGDKIFKILVKGKPTTVSVDRLKPAYVLSDSSPAPTLEPHINPNTDPIPSPTVPTSRTLPHTTQSNVKKTRTGRVVRFPDYYRP</sequence>
<comment type="caution">
    <text evidence="10">The sequence shown here is derived from an EMBL/GenBank/DDBJ whole genome shotgun (WGS) entry which is preliminary data.</text>
</comment>
<dbReference type="Gene3D" id="3.10.10.10">
    <property type="entry name" value="HIV Type 1 Reverse Transcriptase, subunit A, domain 1"/>
    <property type="match status" value="1"/>
</dbReference>
<dbReference type="PANTHER" id="PTHR37984">
    <property type="entry name" value="PROTEIN CBG26694"/>
    <property type="match status" value="1"/>
</dbReference>
<keyword evidence="5" id="KW-0255">Endonuclease</keyword>
<name>A0AAU9V827_EUPED</name>
<dbReference type="Pfam" id="PF23055">
    <property type="entry name" value="DUF7041"/>
    <property type="match status" value="1"/>
</dbReference>
<dbReference type="InterPro" id="IPR001584">
    <property type="entry name" value="Integrase_cat-core"/>
</dbReference>
<evidence type="ECO:0000256" key="1">
    <source>
        <dbReference type="ARBA" id="ARBA00012493"/>
    </source>
</evidence>
<feature type="compositionally biased region" description="Basic residues" evidence="7">
    <location>
        <begin position="239"/>
        <end position="251"/>
    </location>
</feature>
<dbReference type="Pfam" id="PF17919">
    <property type="entry name" value="RT_RNaseH_2"/>
    <property type="match status" value="1"/>
</dbReference>
<dbReference type="InterPro" id="IPR043128">
    <property type="entry name" value="Rev_trsase/Diguanyl_cyclase"/>
</dbReference>
<reference evidence="10" key="1">
    <citation type="submission" date="2022-03" db="EMBL/GenBank/DDBJ databases">
        <authorList>
            <person name="Tunstrom K."/>
        </authorList>
    </citation>
    <scope>NUCLEOTIDE SEQUENCE</scope>
</reference>
<keyword evidence="11" id="KW-1185">Reference proteome</keyword>
<dbReference type="EMBL" id="CAKOGL010000030">
    <property type="protein sequence ID" value="CAH2106920.1"/>
    <property type="molecule type" value="Genomic_DNA"/>
</dbReference>
<evidence type="ECO:0000256" key="2">
    <source>
        <dbReference type="ARBA" id="ARBA00022679"/>
    </source>
</evidence>
<protein>
    <recommendedName>
        <fullName evidence="1">RNA-directed DNA polymerase</fullName>
        <ecNumber evidence="1">2.7.7.49</ecNumber>
    </recommendedName>
</protein>
<dbReference type="GO" id="GO:0003676">
    <property type="term" value="F:nucleic acid binding"/>
    <property type="evidence" value="ECO:0007669"/>
    <property type="project" value="InterPro"/>
</dbReference>
<dbReference type="SUPFAM" id="SSF50630">
    <property type="entry name" value="Acid proteases"/>
    <property type="match status" value="1"/>
</dbReference>